<gene>
    <name evidence="2" type="ORF">COX00_00875</name>
</gene>
<name>A0A2H0BTM1_9BACT</name>
<dbReference type="Proteomes" id="UP000231581">
    <property type="component" value="Unassembled WGS sequence"/>
</dbReference>
<accession>A0A2H0BTM1</accession>
<evidence type="ECO:0000313" key="2">
    <source>
        <dbReference type="EMBL" id="PIP60879.1"/>
    </source>
</evidence>
<sequence>MLVIQLVLLAALFAAFLLTWKRAQERVIRRREALIWSALWMAAALLIFWPELASHVASFVGVGRGADLVVYAAVIVLFVLIFNIHVALDRLDRKLTQLVRQEALKEIGDASLKPEDTRV</sequence>
<organism evidence="2 3">
    <name type="scientific">Candidatus Uhrbacteria bacterium CG22_combo_CG10-13_8_21_14_all_47_17</name>
    <dbReference type="NCBI Taxonomy" id="1975041"/>
    <lineage>
        <taxon>Bacteria</taxon>
        <taxon>Candidatus Uhriibacteriota</taxon>
    </lineage>
</organism>
<reference evidence="2 3" key="1">
    <citation type="submission" date="2017-09" db="EMBL/GenBank/DDBJ databases">
        <title>Depth-based differentiation of microbial function through sediment-hosted aquifers and enrichment of novel symbionts in the deep terrestrial subsurface.</title>
        <authorList>
            <person name="Probst A.J."/>
            <person name="Ladd B."/>
            <person name="Jarett J.K."/>
            <person name="Geller-Mcgrath D.E."/>
            <person name="Sieber C.M."/>
            <person name="Emerson J.B."/>
            <person name="Anantharaman K."/>
            <person name="Thomas B.C."/>
            <person name="Malmstrom R."/>
            <person name="Stieglmeier M."/>
            <person name="Klingl A."/>
            <person name="Woyke T."/>
            <person name="Ryan C.M."/>
            <person name="Banfield J.F."/>
        </authorList>
    </citation>
    <scope>NUCLEOTIDE SEQUENCE [LARGE SCALE GENOMIC DNA]</scope>
    <source>
        <strain evidence="2">CG22_combo_CG10-13_8_21_14_all_47_17</strain>
    </source>
</reference>
<protein>
    <recommendedName>
        <fullName evidence="4">DUF2304 domain-containing protein</fullName>
    </recommendedName>
</protein>
<evidence type="ECO:0000313" key="3">
    <source>
        <dbReference type="Proteomes" id="UP000231581"/>
    </source>
</evidence>
<comment type="caution">
    <text evidence="2">The sequence shown here is derived from an EMBL/GenBank/DDBJ whole genome shotgun (WGS) entry which is preliminary data.</text>
</comment>
<dbReference type="Pfam" id="PF10066">
    <property type="entry name" value="DUF2304"/>
    <property type="match status" value="1"/>
</dbReference>
<evidence type="ECO:0000256" key="1">
    <source>
        <dbReference type="SAM" id="Phobius"/>
    </source>
</evidence>
<keyword evidence="1" id="KW-0812">Transmembrane</keyword>
<dbReference type="EMBL" id="PCSZ01000020">
    <property type="protein sequence ID" value="PIP60879.1"/>
    <property type="molecule type" value="Genomic_DNA"/>
</dbReference>
<keyword evidence="1" id="KW-1133">Transmembrane helix</keyword>
<proteinExistence type="predicted"/>
<keyword evidence="1" id="KW-0472">Membrane</keyword>
<evidence type="ECO:0008006" key="4">
    <source>
        <dbReference type="Google" id="ProtNLM"/>
    </source>
</evidence>
<dbReference type="AlphaFoldDB" id="A0A2H0BTM1"/>
<dbReference type="InterPro" id="IPR019277">
    <property type="entry name" value="DUF2304"/>
</dbReference>
<feature type="transmembrane region" description="Helical" evidence="1">
    <location>
        <begin position="69"/>
        <end position="88"/>
    </location>
</feature>
<feature type="transmembrane region" description="Helical" evidence="1">
    <location>
        <begin position="33"/>
        <end position="49"/>
    </location>
</feature>
<feature type="transmembrane region" description="Helical" evidence="1">
    <location>
        <begin position="6"/>
        <end position="21"/>
    </location>
</feature>